<protein>
    <submittedName>
        <fullName evidence="1">DUF3891 family protein</fullName>
    </submittedName>
</protein>
<proteinExistence type="predicted"/>
<reference evidence="1" key="1">
    <citation type="submission" date="2022-06" db="EMBL/GenBank/DDBJ databases">
        <title>Alkalicoccobacillus porphyridii sp. nov., isolated from a marine red alga, Porphyridium purpureum and reclassification of Shouchella plakortidis and Shouchella gibsonii as Alkalicoccobacillus plakortidis comb. nov. and Alkalicoccobacillus gibsonii comb. nov.</title>
        <authorList>
            <person name="Kim K.H."/>
            <person name="Lee J.K."/>
            <person name="Han D.M."/>
            <person name="Baek J.H."/>
            <person name="Jeon C.O."/>
        </authorList>
    </citation>
    <scope>NUCLEOTIDE SEQUENCE</scope>
    <source>
        <strain evidence="1">DSM 19153</strain>
    </source>
</reference>
<sequence length="247" mass="28414">MIIRQKEKQIECIKQHDHAHISGEIATHWREVVDPDVVFGIYEHDRAWIPLDEVVEKDADQDMPYDFISYPLTPKLTAYTNGVDEVQEQSAYAALLCSKHYCSFFTGSITSEPGVQTFLDQEQQRQESLLKKIDLKSTSKKLAEHFKLLQFCDDLSLYICMNQPGIPKSEEVSWFKDGFTQPFSFAPSGIKAEWINETDIKLEPFPFKEPITISFPVYELPITGNLKLNGKLELEKLSTYTQTVVLR</sequence>
<keyword evidence="2" id="KW-1185">Reference proteome</keyword>
<comment type="caution">
    <text evidence="1">The sequence shown here is derived from an EMBL/GenBank/DDBJ whole genome shotgun (WGS) entry which is preliminary data.</text>
</comment>
<dbReference type="EMBL" id="JAMQJY010000003">
    <property type="protein sequence ID" value="MCM2677155.1"/>
    <property type="molecule type" value="Genomic_DNA"/>
</dbReference>
<evidence type="ECO:0000313" key="1">
    <source>
        <dbReference type="EMBL" id="MCM2677155.1"/>
    </source>
</evidence>
<dbReference type="InterPro" id="IPR024992">
    <property type="entry name" value="DUF3891"/>
</dbReference>
<dbReference type="RefSeq" id="WP_251610663.1">
    <property type="nucleotide sequence ID" value="NZ_JAMQJY010000003.1"/>
</dbReference>
<accession>A0ABT0XN51</accession>
<evidence type="ECO:0000313" key="2">
    <source>
        <dbReference type="Proteomes" id="UP001203665"/>
    </source>
</evidence>
<name>A0ABT0XN51_9BACI</name>
<dbReference type="Pfam" id="PF13030">
    <property type="entry name" value="DUF3891"/>
    <property type="match status" value="1"/>
</dbReference>
<organism evidence="1 2">
    <name type="scientific">Alkalicoccobacillus plakortidis</name>
    <dbReference type="NCBI Taxonomy" id="444060"/>
    <lineage>
        <taxon>Bacteria</taxon>
        <taxon>Bacillati</taxon>
        <taxon>Bacillota</taxon>
        <taxon>Bacilli</taxon>
        <taxon>Bacillales</taxon>
        <taxon>Bacillaceae</taxon>
        <taxon>Alkalicoccobacillus</taxon>
    </lineage>
</organism>
<gene>
    <name evidence="1" type="ORF">NDM98_18100</name>
</gene>
<dbReference type="Proteomes" id="UP001203665">
    <property type="component" value="Unassembled WGS sequence"/>
</dbReference>